<dbReference type="GO" id="GO:0005802">
    <property type="term" value="C:trans-Golgi network"/>
    <property type="evidence" value="ECO:0007669"/>
    <property type="project" value="InterPro"/>
</dbReference>
<dbReference type="GO" id="GO:0099041">
    <property type="term" value="P:vesicle tethering to Golgi"/>
    <property type="evidence" value="ECO:0007669"/>
    <property type="project" value="InterPro"/>
</dbReference>
<dbReference type="Pfam" id="PF15053">
    <property type="entry name" value="Njmu-R1"/>
    <property type="match status" value="1"/>
</dbReference>
<dbReference type="InterPro" id="IPR028280">
    <property type="entry name" value="Njmu-R1"/>
</dbReference>
<name>A0A812C9Y6_ACAPH</name>
<gene>
    <name evidence="2" type="ORF">SPHA_30457</name>
</gene>
<evidence type="ECO:0000313" key="3">
    <source>
        <dbReference type="Proteomes" id="UP000597762"/>
    </source>
</evidence>
<feature type="region of interest" description="Disordered" evidence="1">
    <location>
        <begin position="85"/>
        <end position="122"/>
    </location>
</feature>
<evidence type="ECO:0000256" key="1">
    <source>
        <dbReference type="SAM" id="MobiDB-lite"/>
    </source>
</evidence>
<dbReference type="Proteomes" id="UP000597762">
    <property type="component" value="Unassembled WGS sequence"/>
</dbReference>
<organism evidence="2 3">
    <name type="scientific">Acanthosepion pharaonis</name>
    <name type="common">Pharaoh cuttlefish</name>
    <name type="synonym">Sepia pharaonis</name>
    <dbReference type="NCBI Taxonomy" id="158019"/>
    <lineage>
        <taxon>Eukaryota</taxon>
        <taxon>Metazoa</taxon>
        <taxon>Spiralia</taxon>
        <taxon>Lophotrochozoa</taxon>
        <taxon>Mollusca</taxon>
        <taxon>Cephalopoda</taxon>
        <taxon>Coleoidea</taxon>
        <taxon>Decapodiformes</taxon>
        <taxon>Sepiida</taxon>
        <taxon>Sepiina</taxon>
        <taxon>Sepiidae</taxon>
        <taxon>Acanthosepion</taxon>
    </lineage>
</organism>
<dbReference type="EMBL" id="CAHIKZ030001224">
    <property type="protein sequence ID" value="CAE1256856.1"/>
    <property type="molecule type" value="Genomic_DNA"/>
</dbReference>
<feature type="region of interest" description="Disordered" evidence="1">
    <location>
        <begin position="39"/>
        <end position="65"/>
    </location>
</feature>
<sequence>MVKGTIFSSSSVRRKGWRSSRWSVPYSISFPPFIGTLSSQTSRNQTASMVDANVEDSDSSHDNNMPTQVQRQHFYALYTFHSTRSNQHHHHEDKSSKSTAGSGTKKGDGLGDEAEEEEEDGDIEELSLSIVATDLNAGVETELRKCLVQRLSKGVDCVGSGNVVSLTSSENSEFPSVCYYCLWKSDSNPSVTCGAPLLPPSATTQTSSTGDYLVCFLFVDLDDYSGGVLQYLDAEMSKKDEKDKLSRIDTCVKNYLQAWPVVAMDYLCRCLDVLNTNVHHLIYCALIGAHLEINGGTEQFQKDVRKFVRSCTLEGFENLQQSNVMSNSCDSWQTLDIQPNIVSGPTDKATNKVGHEGNGLISLTLEPGDKFHFDPGTSCQFCKEWADKMVNSDRHNAVYLKVTIDSYKLQCIQHINTLNRLLKQADNDHYALYRAYVFLKNSGYGNVLLKYCQLLDLQPNDLDALRALEEFIEENNDMMNLSLS</sequence>
<protein>
    <submittedName>
        <fullName evidence="2">Uncharacterized protein</fullName>
    </submittedName>
</protein>
<reference evidence="2" key="1">
    <citation type="submission" date="2021-01" db="EMBL/GenBank/DDBJ databases">
        <authorList>
            <person name="Li R."/>
            <person name="Bekaert M."/>
        </authorList>
    </citation>
    <scope>NUCLEOTIDE SEQUENCE</scope>
    <source>
        <strain evidence="2">Farmed</strain>
    </source>
</reference>
<dbReference type="OrthoDB" id="20238at2759"/>
<comment type="caution">
    <text evidence="2">The sequence shown here is derived from an EMBL/GenBank/DDBJ whole genome shotgun (WGS) entry which is preliminary data.</text>
</comment>
<proteinExistence type="predicted"/>
<dbReference type="PANTHER" id="PTHR14416">
    <property type="entry name" value="PROTEIN NJMU-R1"/>
    <property type="match status" value="1"/>
</dbReference>
<dbReference type="AlphaFoldDB" id="A0A812C9Y6"/>
<accession>A0A812C9Y6</accession>
<evidence type="ECO:0000313" key="2">
    <source>
        <dbReference type="EMBL" id="CAE1256856.1"/>
    </source>
</evidence>
<dbReference type="PANTHER" id="PTHR14416:SF2">
    <property type="entry name" value="PROTEIN NJMU-R1"/>
    <property type="match status" value="1"/>
</dbReference>
<feature type="compositionally biased region" description="Polar residues" evidence="1">
    <location>
        <begin position="39"/>
        <end position="48"/>
    </location>
</feature>
<feature type="compositionally biased region" description="Acidic residues" evidence="1">
    <location>
        <begin position="110"/>
        <end position="122"/>
    </location>
</feature>
<keyword evidence="3" id="KW-1185">Reference proteome</keyword>